<dbReference type="Proteomes" id="UP001164929">
    <property type="component" value="Chromosome 7"/>
</dbReference>
<feature type="region of interest" description="Disordered" evidence="1">
    <location>
        <begin position="1"/>
        <end position="29"/>
    </location>
</feature>
<evidence type="ECO:0000313" key="2">
    <source>
        <dbReference type="EMBL" id="KAJ6991582.1"/>
    </source>
</evidence>
<feature type="region of interest" description="Disordered" evidence="1">
    <location>
        <begin position="43"/>
        <end position="62"/>
    </location>
</feature>
<name>A0AAD6QJJ6_9ROSI</name>
<organism evidence="2 3">
    <name type="scientific">Populus alba x Populus x berolinensis</name>
    <dbReference type="NCBI Taxonomy" id="444605"/>
    <lineage>
        <taxon>Eukaryota</taxon>
        <taxon>Viridiplantae</taxon>
        <taxon>Streptophyta</taxon>
        <taxon>Embryophyta</taxon>
        <taxon>Tracheophyta</taxon>
        <taxon>Spermatophyta</taxon>
        <taxon>Magnoliopsida</taxon>
        <taxon>eudicotyledons</taxon>
        <taxon>Gunneridae</taxon>
        <taxon>Pentapetalae</taxon>
        <taxon>rosids</taxon>
        <taxon>fabids</taxon>
        <taxon>Malpighiales</taxon>
        <taxon>Salicaceae</taxon>
        <taxon>Saliceae</taxon>
        <taxon>Populus</taxon>
    </lineage>
</organism>
<gene>
    <name evidence="2" type="ORF">NC653_019680</name>
</gene>
<dbReference type="AlphaFoldDB" id="A0AAD6QJJ6"/>
<accession>A0AAD6QJJ6</accession>
<sequence length="77" mass="8329">MQVSSKFYESFETSEHSNGSGGSSTEKSEIICRRKSRSLAHATELDSMSSSSSCVNSLGQGLLNSPTTVLYLSRSFQ</sequence>
<protein>
    <submittedName>
        <fullName evidence="2">Uncharacterized protein</fullName>
    </submittedName>
</protein>
<reference evidence="2" key="1">
    <citation type="journal article" date="2023" name="Mol. Ecol. Resour.">
        <title>Chromosome-level genome assembly of a triploid poplar Populus alba 'Berolinensis'.</title>
        <authorList>
            <person name="Chen S."/>
            <person name="Yu Y."/>
            <person name="Wang X."/>
            <person name="Wang S."/>
            <person name="Zhang T."/>
            <person name="Zhou Y."/>
            <person name="He R."/>
            <person name="Meng N."/>
            <person name="Wang Y."/>
            <person name="Liu W."/>
            <person name="Liu Z."/>
            <person name="Liu J."/>
            <person name="Guo Q."/>
            <person name="Huang H."/>
            <person name="Sederoff R.R."/>
            <person name="Wang G."/>
            <person name="Qu G."/>
            <person name="Chen S."/>
        </authorList>
    </citation>
    <scope>NUCLEOTIDE SEQUENCE</scope>
    <source>
        <strain evidence="2">SC-2020</strain>
    </source>
</reference>
<dbReference type="EMBL" id="JAQIZT010000007">
    <property type="protein sequence ID" value="KAJ6991582.1"/>
    <property type="molecule type" value="Genomic_DNA"/>
</dbReference>
<proteinExistence type="predicted"/>
<comment type="caution">
    <text evidence="2">The sequence shown here is derived from an EMBL/GenBank/DDBJ whole genome shotgun (WGS) entry which is preliminary data.</text>
</comment>
<evidence type="ECO:0000313" key="3">
    <source>
        <dbReference type="Proteomes" id="UP001164929"/>
    </source>
</evidence>
<keyword evidence="3" id="KW-1185">Reference proteome</keyword>
<evidence type="ECO:0000256" key="1">
    <source>
        <dbReference type="SAM" id="MobiDB-lite"/>
    </source>
</evidence>